<reference evidence="2" key="1">
    <citation type="journal article" date="2023" name="Front. Plant Sci.">
        <title>Chromosomal-level genome assembly of Melastoma candidum provides insights into trichome evolution.</title>
        <authorList>
            <person name="Zhong Y."/>
            <person name="Wu W."/>
            <person name="Sun C."/>
            <person name="Zou P."/>
            <person name="Liu Y."/>
            <person name="Dai S."/>
            <person name="Zhou R."/>
        </authorList>
    </citation>
    <scope>NUCLEOTIDE SEQUENCE [LARGE SCALE GENOMIC DNA]</scope>
</reference>
<dbReference type="Proteomes" id="UP001057402">
    <property type="component" value="Chromosome 3"/>
</dbReference>
<organism evidence="1 2">
    <name type="scientific">Melastoma candidum</name>
    <dbReference type="NCBI Taxonomy" id="119954"/>
    <lineage>
        <taxon>Eukaryota</taxon>
        <taxon>Viridiplantae</taxon>
        <taxon>Streptophyta</taxon>
        <taxon>Embryophyta</taxon>
        <taxon>Tracheophyta</taxon>
        <taxon>Spermatophyta</taxon>
        <taxon>Magnoliopsida</taxon>
        <taxon>eudicotyledons</taxon>
        <taxon>Gunneridae</taxon>
        <taxon>Pentapetalae</taxon>
        <taxon>rosids</taxon>
        <taxon>malvids</taxon>
        <taxon>Myrtales</taxon>
        <taxon>Melastomataceae</taxon>
        <taxon>Melastomatoideae</taxon>
        <taxon>Melastomateae</taxon>
        <taxon>Melastoma</taxon>
    </lineage>
</organism>
<evidence type="ECO:0000313" key="1">
    <source>
        <dbReference type="EMBL" id="KAI4382904.1"/>
    </source>
</evidence>
<accession>A0ACB9RVH0</accession>
<protein>
    <submittedName>
        <fullName evidence="1">Uncharacterized protein</fullName>
    </submittedName>
</protein>
<keyword evidence="2" id="KW-1185">Reference proteome</keyword>
<proteinExistence type="predicted"/>
<name>A0ACB9RVH0_9MYRT</name>
<sequence length="752" mass="83955">MDLEHGKGRSGPKESWRTVLVLAYQSLGVVYGDLSISPLYVFKSTFAEDIQHSETNEEIYGALSFVFWTLTLVPLFKYVFIVLRADDNGEGGTFALYSLICRHTRVSLLPNRQVADEELSTYKLEHPPEDKNNSKWKTVLEKHKTLHTALLLLVLLGTCMVIGDGLLTPAISVFSAVSGLELSIEKDHHQYAVIPITCFILVCLFALQHYGTHRIGFLFAPIGGLSLGGILLCITGAEAMFADLGHFSYTAIQIAFTAAVYPALILAYMGQAAYLSQHHHNQIDISFYATVPECLRWPVLTVAILASVVGSQAIISGTFSIINQSQSIGCFPRVKVVHTSDKKHGQIYIPEINWMLMISCIAVTVGFRDVKHLGNASGLAVMTVMLVTTCLTSLVIVLCWNGSPIFAVLFLLFFGSIELLYFSASLTKFTEGAWLPILLALFLMTIMFIWHYATIKKYEFDLHNKVSLEWLLSLGQTLGIARVPGIGVVFTDLISGIPANFSRFVTNLPAFHRVIVFVCVKSVPVPHVPPEERYLVGRVGPPSHRSYRCIIRYGYRDLHQDVDSFESELVDRLAEFVLYDWTQRRDMSPIFEGKSNSSSNEQTLAVIGRSSNLFSDARPYNLEESLQPRSVYAEFSTVESLNSIVKARIPDAKEKKVRFAEDDNDSFPEDDPVTQMETEMREEITDLLAARESGMAFILEHSHVRAKRGSSLLKRLAINLGYNFLKRNCRGPDVVLKVPPVSLLEVGMVYVV</sequence>
<comment type="caution">
    <text evidence="1">The sequence shown here is derived from an EMBL/GenBank/DDBJ whole genome shotgun (WGS) entry which is preliminary data.</text>
</comment>
<evidence type="ECO:0000313" key="2">
    <source>
        <dbReference type="Proteomes" id="UP001057402"/>
    </source>
</evidence>
<gene>
    <name evidence="1" type="ORF">MLD38_008804</name>
</gene>
<dbReference type="EMBL" id="CM042882">
    <property type="protein sequence ID" value="KAI4382904.1"/>
    <property type="molecule type" value="Genomic_DNA"/>
</dbReference>